<dbReference type="InterPro" id="IPR004360">
    <property type="entry name" value="Glyas_Fos-R_dOase_dom"/>
</dbReference>
<dbReference type="Gene3D" id="3.10.180.10">
    <property type="entry name" value="2,3-Dihydroxybiphenyl 1,2-Dioxygenase, domain 1"/>
    <property type="match status" value="1"/>
</dbReference>
<dbReference type="PROSITE" id="PS51819">
    <property type="entry name" value="VOC"/>
    <property type="match status" value="1"/>
</dbReference>
<evidence type="ECO:0000313" key="3">
    <source>
        <dbReference type="Proteomes" id="UP000778970"/>
    </source>
</evidence>
<dbReference type="EMBL" id="NRRE01000034">
    <property type="protein sequence ID" value="MBK1699083.1"/>
    <property type="molecule type" value="Genomic_DNA"/>
</dbReference>
<dbReference type="CDD" id="cd07251">
    <property type="entry name" value="VOC_like"/>
    <property type="match status" value="1"/>
</dbReference>
<dbReference type="SUPFAM" id="SSF54593">
    <property type="entry name" value="Glyoxalase/Bleomycin resistance protein/Dihydroxybiphenyl dioxygenase"/>
    <property type="match status" value="1"/>
</dbReference>
<reference evidence="2" key="1">
    <citation type="submission" date="2017-08" db="EMBL/GenBank/DDBJ databases">
        <authorList>
            <person name="Imhoff J.F."/>
            <person name="Rahn T."/>
            <person name="Kuenzel S."/>
            <person name="Neulinger S.C."/>
        </authorList>
    </citation>
    <scope>NUCLEOTIDE SEQUENCE</scope>
    <source>
        <strain evidence="2">DSM 9154</strain>
    </source>
</reference>
<dbReference type="InterPro" id="IPR029068">
    <property type="entry name" value="Glyas_Bleomycin-R_OHBP_Dase"/>
</dbReference>
<name>A0A934QKX8_9PROT</name>
<dbReference type="PANTHER" id="PTHR36503:SF1">
    <property type="entry name" value="BLR2520 PROTEIN"/>
    <property type="match status" value="1"/>
</dbReference>
<dbReference type="Pfam" id="PF00903">
    <property type="entry name" value="Glyoxalase"/>
    <property type="match status" value="1"/>
</dbReference>
<keyword evidence="3" id="KW-1185">Reference proteome</keyword>
<dbReference type="InterPro" id="IPR037523">
    <property type="entry name" value="VOC_core"/>
</dbReference>
<feature type="domain" description="VOC" evidence="1">
    <location>
        <begin position="4"/>
        <end position="127"/>
    </location>
</feature>
<accession>A0A934QKX8</accession>
<evidence type="ECO:0000259" key="1">
    <source>
        <dbReference type="PROSITE" id="PS51819"/>
    </source>
</evidence>
<dbReference type="AlphaFoldDB" id="A0A934QKX8"/>
<comment type="caution">
    <text evidence="2">The sequence shown here is derived from an EMBL/GenBank/DDBJ whole genome shotgun (WGS) entry which is preliminary data.</text>
</comment>
<dbReference type="Proteomes" id="UP000778970">
    <property type="component" value="Unassembled WGS sequence"/>
</dbReference>
<organism evidence="2 3">
    <name type="scientific">Rhodovibrio salinarum</name>
    <dbReference type="NCBI Taxonomy" id="1087"/>
    <lineage>
        <taxon>Bacteria</taxon>
        <taxon>Pseudomonadati</taxon>
        <taxon>Pseudomonadota</taxon>
        <taxon>Alphaproteobacteria</taxon>
        <taxon>Rhodospirillales</taxon>
        <taxon>Rhodovibrionaceae</taxon>
        <taxon>Rhodovibrio</taxon>
    </lineage>
</organism>
<dbReference type="PANTHER" id="PTHR36503">
    <property type="entry name" value="BLR2520 PROTEIN"/>
    <property type="match status" value="1"/>
</dbReference>
<gene>
    <name evidence="2" type="ORF">CKO21_17705</name>
</gene>
<sequence>MDQRISVVTLGVRDLARARTFYEALGWRVATEDGAERIVAFQLPGMALVLYPRAELEADAGVEMSGNGHPPITLAINMDTPEAVDAALARATTAGGVLVKPGQKVFWGGYSGYFSDPDGVLWEVAHNPFATLGPDGAFTWH</sequence>
<protein>
    <submittedName>
        <fullName evidence="2">VOC family protein</fullName>
    </submittedName>
</protein>
<proteinExistence type="predicted"/>
<evidence type="ECO:0000313" key="2">
    <source>
        <dbReference type="EMBL" id="MBK1699083.1"/>
    </source>
</evidence>
<reference evidence="2" key="2">
    <citation type="journal article" date="2020" name="Microorganisms">
        <title>Osmotic Adaptation and Compatible Solute Biosynthesis of Phototrophic Bacteria as Revealed from Genome Analyses.</title>
        <authorList>
            <person name="Imhoff J.F."/>
            <person name="Rahn T."/>
            <person name="Kunzel S."/>
            <person name="Keller A."/>
            <person name="Neulinger S.C."/>
        </authorList>
    </citation>
    <scope>NUCLEOTIDE SEQUENCE</scope>
    <source>
        <strain evidence="2">DSM 9154</strain>
    </source>
</reference>